<dbReference type="EMBL" id="JACVVK020000189">
    <property type="protein sequence ID" value="KAK7485791.1"/>
    <property type="molecule type" value="Genomic_DNA"/>
</dbReference>
<organism evidence="1 2">
    <name type="scientific">Batillaria attramentaria</name>
    <dbReference type="NCBI Taxonomy" id="370345"/>
    <lineage>
        <taxon>Eukaryota</taxon>
        <taxon>Metazoa</taxon>
        <taxon>Spiralia</taxon>
        <taxon>Lophotrochozoa</taxon>
        <taxon>Mollusca</taxon>
        <taxon>Gastropoda</taxon>
        <taxon>Caenogastropoda</taxon>
        <taxon>Sorbeoconcha</taxon>
        <taxon>Cerithioidea</taxon>
        <taxon>Batillariidae</taxon>
        <taxon>Batillaria</taxon>
    </lineage>
</organism>
<gene>
    <name evidence="1" type="ORF">BaRGS_00022972</name>
</gene>
<comment type="caution">
    <text evidence="1">The sequence shown here is derived from an EMBL/GenBank/DDBJ whole genome shotgun (WGS) entry which is preliminary data.</text>
</comment>
<reference evidence="1 2" key="1">
    <citation type="journal article" date="2023" name="Sci. Data">
        <title>Genome assembly of the Korean intertidal mud-creeper Batillaria attramentaria.</title>
        <authorList>
            <person name="Patra A.K."/>
            <person name="Ho P.T."/>
            <person name="Jun S."/>
            <person name="Lee S.J."/>
            <person name="Kim Y."/>
            <person name="Won Y.J."/>
        </authorList>
    </citation>
    <scope>NUCLEOTIDE SEQUENCE [LARGE SCALE GENOMIC DNA]</scope>
    <source>
        <strain evidence="1">Wonlab-2016</strain>
    </source>
</reference>
<dbReference type="Proteomes" id="UP001519460">
    <property type="component" value="Unassembled WGS sequence"/>
</dbReference>
<dbReference type="AlphaFoldDB" id="A0ABD0KF81"/>
<protein>
    <submittedName>
        <fullName evidence="1">Uncharacterized protein</fullName>
    </submittedName>
</protein>
<name>A0ABD0KF81_9CAEN</name>
<evidence type="ECO:0000313" key="2">
    <source>
        <dbReference type="Proteomes" id="UP001519460"/>
    </source>
</evidence>
<evidence type="ECO:0000313" key="1">
    <source>
        <dbReference type="EMBL" id="KAK7485791.1"/>
    </source>
</evidence>
<proteinExistence type="predicted"/>
<sequence>MSSMVGAPYVHAYLVKLIAPSLTSLAPSTAKQTGYPKGLHDASHSEVLLINRLFLSSPGGASFMFPGRTSETTHESSLAKRIDL</sequence>
<accession>A0ABD0KF81</accession>
<keyword evidence="2" id="KW-1185">Reference proteome</keyword>